<dbReference type="AlphaFoldDB" id="A0A067TNB8"/>
<organism evidence="2 3">
    <name type="scientific">Galerina marginata (strain CBS 339.88)</name>
    <dbReference type="NCBI Taxonomy" id="685588"/>
    <lineage>
        <taxon>Eukaryota</taxon>
        <taxon>Fungi</taxon>
        <taxon>Dikarya</taxon>
        <taxon>Basidiomycota</taxon>
        <taxon>Agaricomycotina</taxon>
        <taxon>Agaricomycetes</taxon>
        <taxon>Agaricomycetidae</taxon>
        <taxon>Agaricales</taxon>
        <taxon>Agaricineae</taxon>
        <taxon>Strophariaceae</taxon>
        <taxon>Galerina</taxon>
    </lineage>
</organism>
<dbReference type="SUPFAM" id="SSF81901">
    <property type="entry name" value="HCP-like"/>
    <property type="match status" value="1"/>
</dbReference>
<proteinExistence type="predicted"/>
<dbReference type="PANTHER" id="PTHR43628">
    <property type="entry name" value="ACTIVATOR OF C KINASE PROTEIN 1-RELATED"/>
    <property type="match status" value="1"/>
</dbReference>
<dbReference type="InterPro" id="IPR011990">
    <property type="entry name" value="TPR-like_helical_dom_sf"/>
</dbReference>
<evidence type="ECO:0000313" key="2">
    <source>
        <dbReference type="EMBL" id="KDR84730.1"/>
    </source>
</evidence>
<dbReference type="Proteomes" id="UP000027222">
    <property type="component" value="Unassembled WGS sequence"/>
</dbReference>
<feature type="compositionally biased region" description="Low complexity" evidence="1">
    <location>
        <begin position="23"/>
        <end position="39"/>
    </location>
</feature>
<dbReference type="STRING" id="685588.A0A067TNB8"/>
<feature type="region of interest" description="Disordered" evidence="1">
    <location>
        <begin position="177"/>
        <end position="209"/>
    </location>
</feature>
<feature type="non-terminal residue" evidence="2">
    <location>
        <position position="383"/>
    </location>
</feature>
<reference evidence="3" key="1">
    <citation type="journal article" date="2014" name="Proc. Natl. Acad. Sci. U.S.A.">
        <title>Extensive sampling of basidiomycete genomes demonstrates inadequacy of the white-rot/brown-rot paradigm for wood decay fungi.</title>
        <authorList>
            <person name="Riley R."/>
            <person name="Salamov A.A."/>
            <person name="Brown D.W."/>
            <person name="Nagy L.G."/>
            <person name="Floudas D."/>
            <person name="Held B.W."/>
            <person name="Levasseur A."/>
            <person name="Lombard V."/>
            <person name="Morin E."/>
            <person name="Otillar R."/>
            <person name="Lindquist E.A."/>
            <person name="Sun H."/>
            <person name="LaButti K.M."/>
            <person name="Schmutz J."/>
            <person name="Jabbour D."/>
            <person name="Luo H."/>
            <person name="Baker S.E."/>
            <person name="Pisabarro A.G."/>
            <person name="Walton J.D."/>
            <person name="Blanchette R.A."/>
            <person name="Henrissat B."/>
            <person name="Martin F."/>
            <person name="Cullen D."/>
            <person name="Hibbett D.S."/>
            <person name="Grigoriev I.V."/>
        </authorList>
    </citation>
    <scope>NUCLEOTIDE SEQUENCE [LARGE SCALE GENOMIC DNA]</scope>
    <source>
        <strain evidence="3">CBS 339.88</strain>
    </source>
</reference>
<dbReference type="InterPro" id="IPR006597">
    <property type="entry name" value="Sel1-like"/>
</dbReference>
<dbReference type="SMART" id="SM00671">
    <property type="entry name" value="SEL1"/>
    <property type="match status" value="3"/>
</dbReference>
<gene>
    <name evidence="2" type="ORF">GALMADRAFT_46622</name>
</gene>
<feature type="region of interest" description="Disordered" evidence="1">
    <location>
        <begin position="1"/>
        <end position="158"/>
    </location>
</feature>
<sequence length="383" mass="41191">QLNHSESPLATLVRRTSSRRARQTAATPSNPLPSPLLHSHFARDSFATASSSDGNSYWDDSSSSSRQEQEAYFDDGSSEYGRYYGDGDETSSVYSTGTTSRGPAVVISPAEDEGSVLRAGPGRAPVVKPVSANFSRPVRDNGHPGHAQGERPTATRAASPLSLYSTYSYYQYDSAVPSPTGSQHLAPPGPRSPLAVEEKTSTGPQTPQDYLQLGIQHHEANRLGESARCFERSANEGGGCGVGMLMYGLTLRHGWGCNKNEKVGFRWLMRAAESAVGDLEKVRTGGGQEDVGVVQTELVLAIYEVGQCFFHGWGVAKDQKMAVSYYAVAAQLGDGDAQADLAYCLANGKGCKKDKKAAANWYRAAVRQGQSDVGLAWIYKDKY</sequence>
<evidence type="ECO:0000313" key="3">
    <source>
        <dbReference type="Proteomes" id="UP000027222"/>
    </source>
</evidence>
<feature type="compositionally biased region" description="Polar residues" evidence="1">
    <location>
        <begin position="90"/>
        <end position="101"/>
    </location>
</feature>
<evidence type="ECO:0008006" key="4">
    <source>
        <dbReference type="Google" id="ProtNLM"/>
    </source>
</evidence>
<keyword evidence="3" id="KW-1185">Reference proteome</keyword>
<accession>A0A067TNB8</accession>
<feature type="non-terminal residue" evidence="2">
    <location>
        <position position="1"/>
    </location>
</feature>
<dbReference type="GO" id="GO:0032153">
    <property type="term" value="C:cell division site"/>
    <property type="evidence" value="ECO:0007669"/>
    <property type="project" value="TreeGrafter"/>
</dbReference>
<dbReference type="HOGENOM" id="CLU_015943_1_0_1"/>
<evidence type="ECO:0000256" key="1">
    <source>
        <dbReference type="SAM" id="MobiDB-lite"/>
    </source>
</evidence>
<name>A0A067TNB8_GALM3</name>
<dbReference type="EMBL" id="KL142367">
    <property type="protein sequence ID" value="KDR84730.1"/>
    <property type="molecule type" value="Genomic_DNA"/>
</dbReference>
<dbReference type="PANTHER" id="PTHR43628:SF1">
    <property type="entry name" value="CHITIN SYNTHASE REGULATORY FACTOR 2-RELATED"/>
    <property type="match status" value="1"/>
</dbReference>
<feature type="compositionally biased region" description="Low complexity" evidence="1">
    <location>
        <begin position="50"/>
        <end position="65"/>
    </location>
</feature>
<dbReference type="InterPro" id="IPR052945">
    <property type="entry name" value="Mitotic_Regulator"/>
</dbReference>
<dbReference type="OrthoDB" id="2148946at2759"/>
<dbReference type="Gene3D" id="1.25.40.10">
    <property type="entry name" value="Tetratricopeptide repeat domain"/>
    <property type="match status" value="1"/>
</dbReference>
<protein>
    <recommendedName>
        <fullName evidence="4">HCP-like protein</fullName>
    </recommendedName>
</protein>
<dbReference type="GO" id="GO:0010972">
    <property type="term" value="P:negative regulation of G2/M transition of mitotic cell cycle"/>
    <property type="evidence" value="ECO:0007669"/>
    <property type="project" value="TreeGrafter"/>
</dbReference>
<dbReference type="Pfam" id="PF08238">
    <property type="entry name" value="Sel1"/>
    <property type="match status" value="3"/>
</dbReference>